<dbReference type="CDD" id="cd00519">
    <property type="entry name" value="Lipase_3"/>
    <property type="match status" value="1"/>
</dbReference>
<keyword evidence="1" id="KW-1015">Disulfide bond</keyword>
<evidence type="ECO:0000256" key="2">
    <source>
        <dbReference type="ARBA" id="ARBA00043996"/>
    </source>
</evidence>
<keyword evidence="7" id="KW-1185">Reference proteome</keyword>
<dbReference type="InterPro" id="IPR029058">
    <property type="entry name" value="AB_hydrolase_fold"/>
</dbReference>
<dbReference type="GO" id="GO:0006629">
    <property type="term" value="P:lipid metabolic process"/>
    <property type="evidence" value="ECO:0007669"/>
    <property type="project" value="InterPro"/>
</dbReference>
<evidence type="ECO:0000256" key="4">
    <source>
        <dbReference type="ARBA" id="ARBA00048461"/>
    </source>
</evidence>
<evidence type="ECO:0000313" key="6">
    <source>
        <dbReference type="EMBL" id="KAE9401608.1"/>
    </source>
</evidence>
<accession>A0A6A4HWK8</accession>
<dbReference type="SUPFAM" id="SSF53474">
    <property type="entry name" value="alpha/beta-Hydrolases"/>
    <property type="match status" value="1"/>
</dbReference>
<dbReference type="Pfam" id="PF01764">
    <property type="entry name" value="Lipase_3"/>
    <property type="match status" value="1"/>
</dbReference>
<evidence type="ECO:0000313" key="7">
    <source>
        <dbReference type="Proteomes" id="UP000799118"/>
    </source>
</evidence>
<comment type="similarity">
    <text evidence="2">Belongs to the AB hydrolase superfamily. Lipase family. Class 3 subfamily.</text>
</comment>
<dbReference type="Gene3D" id="3.40.50.1820">
    <property type="entry name" value="alpha/beta hydrolase"/>
    <property type="match status" value="1"/>
</dbReference>
<dbReference type="PANTHER" id="PTHR45856">
    <property type="entry name" value="ALPHA/BETA-HYDROLASES SUPERFAMILY PROTEIN"/>
    <property type="match status" value="1"/>
</dbReference>
<dbReference type="Proteomes" id="UP000799118">
    <property type="component" value="Unassembled WGS sequence"/>
</dbReference>
<dbReference type="InterPro" id="IPR002921">
    <property type="entry name" value="Fungal_lipase-type"/>
</dbReference>
<dbReference type="EMBL" id="ML769444">
    <property type="protein sequence ID" value="KAE9401608.1"/>
    <property type="molecule type" value="Genomic_DNA"/>
</dbReference>
<feature type="domain" description="Fungal lipase-type" evidence="5">
    <location>
        <begin position="42"/>
        <end position="181"/>
    </location>
</feature>
<evidence type="ECO:0000259" key="5">
    <source>
        <dbReference type="Pfam" id="PF01764"/>
    </source>
</evidence>
<dbReference type="PANTHER" id="PTHR45856:SF24">
    <property type="entry name" value="FUNGAL LIPASE-LIKE DOMAIN-CONTAINING PROTEIN"/>
    <property type="match status" value="1"/>
</dbReference>
<reference evidence="6" key="1">
    <citation type="journal article" date="2019" name="Environ. Microbiol.">
        <title>Fungal ecological strategies reflected in gene transcription - a case study of two litter decomposers.</title>
        <authorList>
            <person name="Barbi F."/>
            <person name="Kohler A."/>
            <person name="Barry K."/>
            <person name="Baskaran P."/>
            <person name="Daum C."/>
            <person name="Fauchery L."/>
            <person name="Ihrmark K."/>
            <person name="Kuo A."/>
            <person name="LaButti K."/>
            <person name="Lipzen A."/>
            <person name="Morin E."/>
            <person name="Grigoriev I.V."/>
            <person name="Henrissat B."/>
            <person name="Lindahl B."/>
            <person name="Martin F."/>
        </authorList>
    </citation>
    <scope>NUCLEOTIDE SEQUENCE</scope>
    <source>
        <strain evidence="6">JB14</strain>
    </source>
</reference>
<gene>
    <name evidence="6" type="ORF">BT96DRAFT_964942</name>
</gene>
<protein>
    <submittedName>
        <fullName evidence="6">Alpha/beta-hydrolase</fullName>
    </submittedName>
</protein>
<dbReference type="InterPro" id="IPR051218">
    <property type="entry name" value="Sec_MonoDiacylglyc_Lipase"/>
</dbReference>
<sequence length="243" mass="26236">MTGRLPNQESPKMELGGLGFSDPSNDIVQGFVARDADRNELVVALRGSASLVDILLDTQVELVPFLSPGLSVPQAVRVHGGFLAAWDSVSIQVLAVLAAQLALHRDTKRIITSGHSLGGALATLAAISINQRFPQCQVMTYSFGSPRTGNKAFAEYVNETLGENSFRVVHTHDRVPTMIPQSLGYHHHGIEYWQSDEPAIPDNIVRCEAHGEDPNCSLQIPSSGVNDAHITYLGILATTPFCI</sequence>
<proteinExistence type="inferred from homology"/>
<dbReference type="AlphaFoldDB" id="A0A6A4HWK8"/>
<name>A0A6A4HWK8_9AGAR</name>
<organism evidence="6 7">
    <name type="scientific">Gymnopus androsaceus JB14</name>
    <dbReference type="NCBI Taxonomy" id="1447944"/>
    <lineage>
        <taxon>Eukaryota</taxon>
        <taxon>Fungi</taxon>
        <taxon>Dikarya</taxon>
        <taxon>Basidiomycota</taxon>
        <taxon>Agaricomycotina</taxon>
        <taxon>Agaricomycetes</taxon>
        <taxon>Agaricomycetidae</taxon>
        <taxon>Agaricales</taxon>
        <taxon>Marasmiineae</taxon>
        <taxon>Omphalotaceae</taxon>
        <taxon>Gymnopus</taxon>
    </lineage>
</organism>
<evidence type="ECO:0000256" key="1">
    <source>
        <dbReference type="ARBA" id="ARBA00023157"/>
    </source>
</evidence>
<evidence type="ECO:0000256" key="3">
    <source>
        <dbReference type="ARBA" id="ARBA00047591"/>
    </source>
</evidence>
<dbReference type="OrthoDB" id="438440at2759"/>
<comment type="catalytic activity">
    <reaction evidence="4">
        <text>a monoacylglycerol + H2O = glycerol + a fatty acid + H(+)</text>
        <dbReference type="Rhea" id="RHEA:15245"/>
        <dbReference type="ChEBI" id="CHEBI:15377"/>
        <dbReference type="ChEBI" id="CHEBI:15378"/>
        <dbReference type="ChEBI" id="CHEBI:17408"/>
        <dbReference type="ChEBI" id="CHEBI:17754"/>
        <dbReference type="ChEBI" id="CHEBI:28868"/>
    </reaction>
</comment>
<comment type="catalytic activity">
    <reaction evidence="3">
        <text>a diacylglycerol + H2O = a monoacylglycerol + a fatty acid + H(+)</text>
        <dbReference type="Rhea" id="RHEA:32731"/>
        <dbReference type="ChEBI" id="CHEBI:15377"/>
        <dbReference type="ChEBI" id="CHEBI:15378"/>
        <dbReference type="ChEBI" id="CHEBI:17408"/>
        <dbReference type="ChEBI" id="CHEBI:18035"/>
        <dbReference type="ChEBI" id="CHEBI:28868"/>
    </reaction>
</comment>